<evidence type="ECO:0008006" key="2">
    <source>
        <dbReference type="Google" id="ProtNLM"/>
    </source>
</evidence>
<evidence type="ECO:0000313" key="1">
    <source>
        <dbReference type="EMBL" id="CAA9260720.1"/>
    </source>
</evidence>
<sequence>MTTSRPRPAPVSQMDDGQLDDLLRQGLGQVHDWVLAAPVPPRLIEVLLRKRGG</sequence>
<dbReference type="EMBL" id="CADCTD010000117">
    <property type="protein sequence ID" value="CAA9260720.1"/>
    <property type="molecule type" value="Genomic_DNA"/>
</dbReference>
<organism evidence="1">
    <name type="scientific">uncultured Craurococcus sp</name>
    <dbReference type="NCBI Taxonomy" id="1135998"/>
    <lineage>
        <taxon>Bacteria</taxon>
        <taxon>Pseudomonadati</taxon>
        <taxon>Pseudomonadota</taxon>
        <taxon>Alphaproteobacteria</taxon>
        <taxon>Acetobacterales</taxon>
        <taxon>Acetobacteraceae</taxon>
        <taxon>Craurococcus</taxon>
        <taxon>environmental samples</taxon>
    </lineage>
</organism>
<proteinExistence type="predicted"/>
<name>A0A6J4ISF5_9PROT</name>
<gene>
    <name evidence="1" type="ORF">AVDCRST_MAG27-2562</name>
</gene>
<protein>
    <recommendedName>
        <fullName evidence="2">Anti-sigma factor NepR domain-containing protein</fullName>
    </recommendedName>
</protein>
<accession>A0A6J4ISF5</accession>
<reference evidence="1" key="1">
    <citation type="submission" date="2020-02" db="EMBL/GenBank/DDBJ databases">
        <authorList>
            <person name="Meier V. D."/>
        </authorList>
    </citation>
    <scope>NUCLEOTIDE SEQUENCE</scope>
    <source>
        <strain evidence="1">AVDCRST_MAG27</strain>
    </source>
</reference>
<dbReference type="AlphaFoldDB" id="A0A6J4ISF5"/>